<keyword evidence="1" id="KW-0812">Transmembrane</keyword>
<protein>
    <recommendedName>
        <fullName evidence="4">Integral membrane protein</fullName>
    </recommendedName>
</protein>
<comment type="caution">
    <text evidence="2">The sequence shown here is derived from an EMBL/GenBank/DDBJ whole genome shotgun (WGS) entry which is preliminary data.</text>
</comment>
<evidence type="ECO:0000313" key="2">
    <source>
        <dbReference type="EMBL" id="MCK9878473.1"/>
    </source>
</evidence>
<feature type="transmembrane region" description="Helical" evidence="1">
    <location>
        <begin position="93"/>
        <end position="110"/>
    </location>
</feature>
<keyword evidence="1" id="KW-0472">Membrane</keyword>
<dbReference type="Proteomes" id="UP001201873">
    <property type="component" value="Unassembled WGS sequence"/>
</dbReference>
<keyword evidence="1" id="KW-1133">Transmembrane helix</keyword>
<name>A0ABT0K3W0_9ACTN</name>
<reference evidence="2 3" key="1">
    <citation type="submission" date="2022-04" db="EMBL/GenBank/DDBJ databases">
        <title>Genome diversity in the genus Frankia.</title>
        <authorList>
            <person name="Carlos-Shanley C."/>
            <person name="Hahn D."/>
        </authorList>
    </citation>
    <scope>NUCLEOTIDE SEQUENCE [LARGE SCALE GENOMIC DNA]</scope>
    <source>
        <strain evidence="2 3">Ag45/Mut15</strain>
    </source>
</reference>
<sequence>MITGLEAAAISVTLVAALVCLVQTARDRAVGVGVLVASGGCELVLLAQAVAAVVKLIGGEQAGEPAVFVLYLIGSVLVLPAGVWWTAGERTRWGSAVLGVAFLAAAMVVVRMGQVWENTGG</sequence>
<evidence type="ECO:0008006" key="4">
    <source>
        <dbReference type="Google" id="ProtNLM"/>
    </source>
</evidence>
<accession>A0ABT0K3W0</accession>
<dbReference type="RefSeq" id="WP_248826573.1">
    <property type="nucleotide sequence ID" value="NZ_JALKFT010000035.1"/>
</dbReference>
<gene>
    <name evidence="2" type="ORF">MXD59_22355</name>
</gene>
<evidence type="ECO:0000313" key="3">
    <source>
        <dbReference type="Proteomes" id="UP001201873"/>
    </source>
</evidence>
<dbReference type="EMBL" id="JALKFT010000035">
    <property type="protein sequence ID" value="MCK9878473.1"/>
    <property type="molecule type" value="Genomic_DNA"/>
</dbReference>
<organism evidence="2 3">
    <name type="scientific">Frankia umida</name>
    <dbReference type="NCBI Taxonomy" id="573489"/>
    <lineage>
        <taxon>Bacteria</taxon>
        <taxon>Bacillati</taxon>
        <taxon>Actinomycetota</taxon>
        <taxon>Actinomycetes</taxon>
        <taxon>Frankiales</taxon>
        <taxon>Frankiaceae</taxon>
        <taxon>Frankia</taxon>
    </lineage>
</organism>
<evidence type="ECO:0000256" key="1">
    <source>
        <dbReference type="SAM" id="Phobius"/>
    </source>
</evidence>
<feature type="transmembrane region" description="Helical" evidence="1">
    <location>
        <begin position="66"/>
        <end position="87"/>
    </location>
</feature>
<proteinExistence type="predicted"/>
<keyword evidence="3" id="KW-1185">Reference proteome</keyword>
<feature type="transmembrane region" description="Helical" evidence="1">
    <location>
        <begin position="34"/>
        <end position="54"/>
    </location>
</feature>